<name>A0A381PL34_9ZZZZ</name>
<keyword evidence="1" id="KW-1133">Transmembrane helix</keyword>
<accession>A0A381PL34</accession>
<keyword evidence="1" id="KW-0812">Transmembrane</keyword>
<protein>
    <submittedName>
        <fullName evidence="2">Uncharacterized protein</fullName>
    </submittedName>
</protein>
<sequence>MYGNLNKHLSMLVHIGTFFVSAAMIYLVQVKLF</sequence>
<gene>
    <name evidence="2" type="ORF">METZ01_LOCUS20158</name>
</gene>
<organism evidence="2">
    <name type="scientific">marine metagenome</name>
    <dbReference type="NCBI Taxonomy" id="408172"/>
    <lineage>
        <taxon>unclassified sequences</taxon>
        <taxon>metagenomes</taxon>
        <taxon>ecological metagenomes</taxon>
    </lineage>
</organism>
<dbReference type="AlphaFoldDB" id="A0A381PL34"/>
<reference evidence="2" key="1">
    <citation type="submission" date="2018-05" db="EMBL/GenBank/DDBJ databases">
        <authorList>
            <person name="Lanie J.A."/>
            <person name="Ng W.-L."/>
            <person name="Kazmierczak K.M."/>
            <person name="Andrzejewski T.M."/>
            <person name="Davidsen T.M."/>
            <person name="Wayne K.J."/>
            <person name="Tettelin H."/>
            <person name="Glass J.I."/>
            <person name="Rusch D."/>
            <person name="Podicherti R."/>
            <person name="Tsui H.-C.T."/>
            <person name="Winkler M.E."/>
        </authorList>
    </citation>
    <scope>NUCLEOTIDE SEQUENCE</scope>
</reference>
<feature type="transmembrane region" description="Helical" evidence="1">
    <location>
        <begin position="12"/>
        <end position="30"/>
    </location>
</feature>
<dbReference type="EMBL" id="UINC01001007">
    <property type="protein sequence ID" value="SUZ67304.1"/>
    <property type="molecule type" value="Genomic_DNA"/>
</dbReference>
<proteinExistence type="predicted"/>
<keyword evidence="1" id="KW-0472">Membrane</keyword>
<evidence type="ECO:0000313" key="2">
    <source>
        <dbReference type="EMBL" id="SUZ67304.1"/>
    </source>
</evidence>
<evidence type="ECO:0000256" key="1">
    <source>
        <dbReference type="SAM" id="Phobius"/>
    </source>
</evidence>